<dbReference type="Pfam" id="PF04465">
    <property type="entry name" value="DUF499"/>
    <property type="match status" value="1"/>
</dbReference>
<sequence>MAEQTNWQQVQAGMDILLPPLVDYLVRELKTAYGDKWLSRLQEECADLHLSLAGDETSFRRSLDLQRSLKLFDRLWNNIFRSKFPINYRNWCKELQTSRNETAHKSTEDCSQEYADRALDTMARFCQGFDADGAARLSAMVRAIRYGSSNGSTAVKEFVAESKGPLNKKDRVEVLGQADSGLPSWREVIQPHPDVANGTYRNAEFAADLAQVASGTASIEYQDPVEFFARTYVTSGMRKLLVEALKRVTGQGGEPVIQLKTAFGGGKTHSMLALYHLLGGKVQADDLPNVRETLIEAGVSALPRAHVAVLVGTALDPASTKRPNDQPGITINTLWGEMAAQLVKSAGNPKLYDFIKEADKKGTSPGSEALAKLFDACGPCLILVDELVAYARKIGDKTNLPAGSFENLLSFVQELTEAARRSKYALVAVSIPESNIEIGEEFGQRAQKSIENVFKRMDAIWQPVAAQEGFEVVRRRLFLDCKDPAARDRVCKAFHKLYAENENDFPFKAKEADYLGRLTACYPIHPEVFDRLYEEWSTLETFQRTRGVLRLMAEVIHELWMNNDGSTMIMPGTIPMDAPSVRNELIRYLGDAWNAVFTQDTDGKGSVPYQLDRKMPRYGQSMAARRVARTVMLGSAPTVRTQQNRGISEVAVHLGTVQPGENITVFSDALHTLRGTLTYLYANNFDRYWYDTKPNLRKTMQERARSYEEQAVEAEIKRRLERLRQGVKASGLAAVHVCPDSSADVPDEQAVRLVILSPKSTCVSMTDTTQATNDAMVLLCTRGSAQRLYRNMLVFLAADAGTLPALKEGVRDALAWRSIYDEREGLNLDPEQVREARLNQDTSSRTVEDRLMETYRWLLTPSVDPSNPRQTRWEGSPIDGGSESILTRIVAKLKREEKLIDRWAPKPLQMELDTRLWKEKDALSVKELWAMLSSYCYLPRLREFSVLEQAIREGVAGNFFALASGLEGGRYQNLRLGDPVMTVYPTDLLVKPEVALVNMDPEPRPGPNEPTTVDPTPQPTPEPSPTPEPKGPNRFFLAKQLDNTRANRDVSEIISEIVSNLQNEKGCRIEITLEIHANVPNQFSEGTIRTVKENCRTLKVQTAGFERV</sequence>
<dbReference type="Pfam" id="PF18731">
    <property type="entry name" value="HEPN_Swt1"/>
    <property type="match status" value="1"/>
</dbReference>
<proteinExistence type="predicted"/>
<evidence type="ECO:0000259" key="2">
    <source>
        <dbReference type="Pfam" id="PF18731"/>
    </source>
</evidence>
<name>A0A9D1T202_9BACT</name>
<evidence type="ECO:0000313" key="3">
    <source>
        <dbReference type="EMBL" id="HIV08682.1"/>
    </source>
</evidence>
<gene>
    <name evidence="3" type="ORF">IAC79_01020</name>
</gene>
<reference evidence="3" key="1">
    <citation type="submission" date="2020-10" db="EMBL/GenBank/DDBJ databases">
        <authorList>
            <person name="Gilroy R."/>
        </authorList>
    </citation>
    <scope>NUCLEOTIDE SEQUENCE</scope>
    <source>
        <strain evidence="3">35461</strain>
    </source>
</reference>
<accession>A0A9D1T202</accession>
<dbReference type="EMBL" id="DVOR01000035">
    <property type="protein sequence ID" value="HIV08682.1"/>
    <property type="molecule type" value="Genomic_DNA"/>
</dbReference>
<comment type="caution">
    <text evidence="3">The sequence shown here is derived from an EMBL/GenBank/DDBJ whole genome shotgun (WGS) entry which is preliminary data.</text>
</comment>
<dbReference type="InterPro" id="IPR041650">
    <property type="entry name" value="HEPN_Swt1"/>
</dbReference>
<feature type="compositionally biased region" description="Pro residues" evidence="1">
    <location>
        <begin position="1016"/>
        <end position="1030"/>
    </location>
</feature>
<reference evidence="3" key="2">
    <citation type="journal article" date="2021" name="PeerJ">
        <title>Extensive microbial diversity within the chicken gut microbiome revealed by metagenomics and culture.</title>
        <authorList>
            <person name="Gilroy R."/>
            <person name="Ravi A."/>
            <person name="Getino M."/>
            <person name="Pursley I."/>
            <person name="Horton D.L."/>
            <person name="Alikhan N.F."/>
            <person name="Baker D."/>
            <person name="Gharbi K."/>
            <person name="Hall N."/>
            <person name="Watson M."/>
            <person name="Adriaenssens E.M."/>
            <person name="Foster-Nyarko E."/>
            <person name="Jarju S."/>
            <person name="Secka A."/>
            <person name="Antonio M."/>
            <person name="Oren A."/>
            <person name="Chaudhuri R.R."/>
            <person name="La Ragione R."/>
            <person name="Hildebrand F."/>
            <person name="Pallen M.J."/>
        </authorList>
    </citation>
    <scope>NUCLEOTIDE SEQUENCE</scope>
    <source>
        <strain evidence="3">35461</strain>
    </source>
</reference>
<protein>
    <submittedName>
        <fullName evidence="3">DUF499 domain-containing protein</fullName>
    </submittedName>
</protein>
<dbReference type="Proteomes" id="UP000886845">
    <property type="component" value="Unassembled WGS sequence"/>
</dbReference>
<evidence type="ECO:0000256" key="1">
    <source>
        <dbReference type="SAM" id="MobiDB-lite"/>
    </source>
</evidence>
<evidence type="ECO:0000313" key="4">
    <source>
        <dbReference type="Proteomes" id="UP000886845"/>
    </source>
</evidence>
<dbReference type="InterPro" id="IPR007555">
    <property type="entry name" value="DUF499"/>
</dbReference>
<feature type="region of interest" description="Disordered" evidence="1">
    <location>
        <begin position="998"/>
        <end position="1034"/>
    </location>
</feature>
<organism evidence="3 4">
    <name type="scientific">Candidatus Spyradenecus faecavium</name>
    <dbReference type="NCBI Taxonomy" id="2840947"/>
    <lineage>
        <taxon>Bacteria</taxon>
        <taxon>Pseudomonadati</taxon>
        <taxon>Lentisphaerota</taxon>
        <taxon>Lentisphaeria</taxon>
        <taxon>Lentisphaerales</taxon>
        <taxon>Lentisphaeraceae</taxon>
        <taxon>Lentisphaeraceae incertae sedis</taxon>
        <taxon>Candidatus Spyradenecus</taxon>
    </lineage>
</organism>
<feature type="domain" description="Swt1-like HEPN" evidence="2">
    <location>
        <begin position="13"/>
        <end position="127"/>
    </location>
</feature>
<dbReference type="AlphaFoldDB" id="A0A9D1T202"/>